<reference evidence="4" key="2">
    <citation type="journal article" date="1994" name="J. Mol. Biol.">
        <title>The ribosomal RNA gene region in Acanthamoeba castellanii mitochondrial DNA. A case of evolutionary transfer of introns between mitochondria and plastids?</title>
        <authorList>
            <person name="Lonergan K.M."/>
            <person name="Gray M.W."/>
        </authorList>
    </citation>
    <scope>NUCLEOTIDE SEQUENCE</scope>
    <source>
        <strain evidence="4">Neff</strain>
    </source>
</reference>
<dbReference type="AlphaFoldDB" id="Q36978"/>
<dbReference type="SUPFAM" id="SSF55608">
    <property type="entry name" value="Homing endonucleases"/>
    <property type="match status" value="1"/>
</dbReference>
<sequence>MQKNQFKKLNNEQLAYLAGFVEADGCFLVQIIPGLQYRYKHTIRISIVFYQKKDKHWYFLQLKNLIGLGSIRFRNDGMLEYSITGLSLVNKFLEMLFPYLILKKNLAVLIFRIIKGLNDVKNEAGFLEVCKLVDEVADHTYSKKRKNTSLTVKNSLLLPVETEE</sequence>
<dbReference type="GO" id="GO:0004519">
    <property type="term" value="F:endonuclease activity"/>
    <property type="evidence" value="ECO:0007669"/>
    <property type="project" value="InterPro"/>
</dbReference>
<evidence type="ECO:0000259" key="2">
    <source>
        <dbReference type="Pfam" id="PF00961"/>
    </source>
</evidence>
<dbReference type="InterPro" id="IPR027434">
    <property type="entry name" value="Homing_endonucl"/>
</dbReference>
<protein>
    <submittedName>
        <fullName evidence="4">ORF164</fullName>
    </submittedName>
    <submittedName>
        <fullName evidence="3">rRNA large subunit intron 3 orf</fullName>
    </submittedName>
</protein>
<dbReference type="Gene3D" id="3.10.28.10">
    <property type="entry name" value="Homing endonucleases"/>
    <property type="match status" value="1"/>
</dbReference>
<evidence type="ECO:0000313" key="3">
    <source>
        <dbReference type="EMBL" id="AAA20593.1"/>
    </source>
</evidence>
<comment type="similarity">
    <text evidence="1">Belongs to the LAGLIDADG endonuclease family.</text>
</comment>
<keyword evidence="4" id="KW-0496">Mitochondrion</keyword>
<dbReference type="SMR" id="Q36978"/>
<dbReference type="RefSeq" id="NP_042526.1">
    <property type="nucleotide sequence ID" value="NC_001637.1"/>
</dbReference>
<evidence type="ECO:0000256" key="1">
    <source>
        <dbReference type="ARBA" id="ARBA00005588"/>
    </source>
</evidence>
<dbReference type="Pfam" id="PF00961">
    <property type="entry name" value="LAGLIDADG_1"/>
    <property type="match status" value="1"/>
</dbReference>
<feature type="domain" description="Homing endonuclease LAGLIDADG" evidence="2">
    <location>
        <begin position="17"/>
        <end position="112"/>
    </location>
</feature>
<evidence type="ECO:0000313" key="4">
    <source>
        <dbReference type="EMBL" id="AAD11819.1"/>
    </source>
</evidence>
<dbReference type="InterPro" id="IPR004860">
    <property type="entry name" value="LAGLIDADG_dom"/>
</dbReference>
<reference evidence="4" key="3">
    <citation type="journal article" date="1995" name="J. Mol. Biol.">
        <title>The mitochondrial DNA of the amoeboid protozoon, Acanthamoeba castellanii: complete sequence, gene content and genome organization.</title>
        <authorList>
            <person name="Burger G."/>
            <person name="Plante I."/>
            <person name="Lonergan K.M."/>
            <person name="Gray M.W."/>
        </authorList>
    </citation>
    <scope>NUCLEOTIDE SEQUENCE</scope>
    <source>
        <strain evidence="4">Neff</strain>
    </source>
</reference>
<gene>
    <name evidence="4" type="primary">rnl</name>
    <name evidence="5" type="synonym">ORF164</name>
</gene>
<dbReference type="PIR" id="S46447">
    <property type="entry name" value="S46447"/>
</dbReference>
<organism evidence="4">
    <name type="scientific">Acanthamoeba castellanii</name>
    <name type="common">Amoeba</name>
    <dbReference type="NCBI Taxonomy" id="5755"/>
    <lineage>
        <taxon>Eukaryota</taxon>
        <taxon>Amoebozoa</taxon>
        <taxon>Discosea</taxon>
        <taxon>Longamoebia</taxon>
        <taxon>Centramoebida</taxon>
        <taxon>Acanthamoebidae</taxon>
        <taxon>Acanthamoeba</taxon>
    </lineage>
</organism>
<dbReference type="EMBL" id="U03732">
    <property type="protein sequence ID" value="AAA20593.1"/>
    <property type="molecule type" value="Genomic_DNA"/>
</dbReference>
<proteinExistence type="inferred from homology"/>
<accession>Q36978</accession>
<evidence type="ECO:0000313" key="5">
    <source>
        <dbReference type="EMBL" id="AOS85718.1"/>
    </source>
</evidence>
<reference evidence="4" key="1">
    <citation type="journal article" date="1993" name="Nucleic Acids Res.">
        <title>Predicted editing of additional transfer RNAs in Acanthamoeba castellanii mitochondria.</title>
        <authorList>
            <person name="Lonergan K.M."/>
            <person name="Gray M.W."/>
        </authorList>
    </citation>
    <scope>NUCLEOTIDE SEQUENCE</scope>
    <source>
        <strain evidence="4">Neff</strain>
    </source>
</reference>
<dbReference type="EMBL" id="U12386">
    <property type="protein sequence ID" value="AAD11819.1"/>
    <property type="molecule type" value="Genomic_DNA"/>
</dbReference>
<name>Q36978_ACACA</name>
<geneLocation type="mitochondrion" evidence="4"/>
<dbReference type="EMBL" id="KX580904">
    <property type="protein sequence ID" value="AOS85718.1"/>
    <property type="molecule type" value="Genomic_DNA"/>
</dbReference>
<reference evidence="5" key="4">
    <citation type="submission" date="2016-07" db="EMBL/GenBank/DDBJ databases">
        <title>genome sequence of Acanthamoeba castellani mitochondria.</title>
        <authorList>
            <person name="Greninger A.L."/>
            <person name="Jerome K."/>
            <person name="Dixon T."/>
        </authorList>
    </citation>
    <scope>NUCLEOTIDE SEQUENCE</scope>
    <source>
        <strain evidence="5">TN</strain>
    </source>
</reference>